<evidence type="ECO:0000256" key="6">
    <source>
        <dbReference type="ARBA" id="ARBA00022968"/>
    </source>
</evidence>
<protein>
    <recommendedName>
        <fullName evidence="10">Cytochrome c-type biogenesis protein CcmE</fullName>
    </recommendedName>
    <alternativeName>
        <fullName evidence="10">Cytochrome c maturation protein E</fullName>
    </alternativeName>
    <alternativeName>
        <fullName evidence="10">Heme chaperone CcmE</fullName>
    </alternativeName>
</protein>
<comment type="subcellular location">
    <subcellularLocation>
        <location evidence="10">Cell membrane</location>
        <topology evidence="10">Single-pass type II membrane protein</topology>
    </subcellularLocation>
    <subcellularLocation>
        <location evidence="1">Membrane</location>
    </subcellularLocation>
</comment>
<feature type="binding site" description="covalent" evidence="10 11">
    <location>
        <position position="121"/>
    </location>
    <ligand>
        <name>heme</name>
        <dbReference type="ChEBI" id="CHEBI:30413"/>
    </ligand>
</feature>
<dbReference type="GO" id="GO:0046872">
    <property type="term" value="F:metal ion binding"/>
    <property type="evidence" value="ECO:0007669"/>
    <property type="project" value="UniProtKB-KW"/>
</dbReference>
<dbReference type="InterPro" id="IPR004329">
    <property type="entry name" value="CcmE"/>
</dbReference>
<dbReference type="OrthoDB" id="9793584at2"/>
<dbReference type="Proteomes" id="UP000033562">
    <property type="component" value="Unassembled WGS sequence"/>
</dbReference>
<evidence type="ECO:0000256" key="9">
    <source>
        <dbReference type="ARBA" id="ARBA00023136"/>
    </source>
</evidence>
<keyword evidence="6 10" id="KW-0735">Signal-anchor</keyword>
<evidence type="ECO:0000256" key="8">
    <source>
        <dbReference type="ARBA" id="ARBA00023004"/>
    </source>
</evidence>
<name>A0A0F3NLQ0_9RICK</name>
<dbReference type="GO" id="GO:0017003">
    <property type="term" value="P:protein-heme linkage"/>
    <property type="evidence" value="ECO:0007669"/>
    <property type="project" value="UniProtKB-UniRule"/>
</dbReference>
<dbReference type="RefSeq" id="WP_045808566.1">
    <property type="nucleotide sequence ID" value="NZ_LANX01000001.1"/>
</dbReference>
<dbReference type="GO" id="GO:0005886">
    <property type="term" value="C:plasma membrane"/>
    <property type="evidence" value="ECO:0007669"/>
    <property type="project" value="UniProtKB-SubCell"/>
</dbReference>
<reference evidence="13 14" key="1">
    <citation type="submission" date="2015-02" db="EMBL/GenBank/DDBJ databases">
        <title>Genome Sequencing of Rickettsiales.</title>
        <authorList>
            <person name="Daugherty S.C."/>
            <person name="Su Q."/>
            <person name="Abolude K."/>
            <person name="Beier-Sexton M."/>
            <person name="Carlyon J.A."/>
            <person name="Carter R."/>
            <person name="Day N.P."/>
            <person name="Dumler S.J."/>
            <person name="Dyachenko V."/>
            <person name="Godinez A."/>
            <person name="Kurtti T.J."/>
            <person name="Lichay M."/>
            <person name="Mullins K.E."/>
            <person name="Ott S."/>
            <person name="Pappas-Brown V."/>
            <person name="Paris D.H."/>
            <person name="Patel P."/>
            <person name="Richards A.L."/>
            <person name="Sadzewicz L."/>
            <person name="Sears K."/>
            <person name="Seidman D."/>
            <person name="Sengamalay N."/>
            <person name="Stenos J."/>
            <person name="Tallon L.J."/>
            <person name="Vincent G."/>
            <person name="Fraser C.M."/>
            <person name="Munderloh U."/>
            <person name="Dunning-Hotopp J.C."/>
        </authorList>
    </citation>
    <scope>NUCLEOTIDE SEQUENCE [LARGE SCALE GENOMIC DNA]</scope>
    <source>
        <strain evidence="13 14">RAC413</strain>
    </source>
</reference>
<evidence type="ECO:0000256" key="12">
    <source>
        <dbReference type="SAM" id="Phobius"/>
    </source>
</evidence>
<keyword evidence="3 10" id="KW-0812">Transmembrane</keyword>
<feature type="transmembrane region" description="Helical" evidence="12">
    <location>
        <begin position="7"/>
        <end position="29"/>
    </location>
</feature>
<dbReference type="InterPro" id="IPR036127">
    <property type="entry name" value="CcmE-like_sf"/>
</dbReference>
<evidence type="ECO:0000256" key="10">
    <source>
        <dbReference type="HAMAP-Rule" id="MF_01959"/>
    </source>
</evidence>
<dbReference type="PANTHER" id="PTHR34128:SF2">
    <property type="entry name" value="CYTOCHROME C-TYPE BIOGENESIS PROTEIN CCME HOMOLOG, MITOCHONDRIAL"/>
    <property type="match status" value="1"/>
</dbReference>
<comment type="caution">
    <text evidence="13">The sequence shown here is derived from an EMBL/GenBank/DDBJ whole genome shotgun (WGS) entry which is preliminary data.</text>
</comment>
<evidence type="ECO:0000313" key="14">
    <source>
        <dbReference type="Proteomes" id="UP000033562"/>
    </source>
</evidence>
<evidence type="ECO:0000313" key="13">
    <source>
        <dbReference type="EMBL" id="KJV68696.1"/>
    </source>
</evidence>
<keyword evidence="9 10" id="KW-0472">Membrane</keyword>
<proteinExistence type="inferred from homology"/>
<accession>A0A0F3NLQ0</accession>
<sequence>MKQKYKRLLFTITSFTTFGIVILVILAQLKGNISFFYTIDEALSQKMINNKNNFRIGGLVVKGSVKKNNDTITFNITDSKRELTVIYQGILPPLFLEGSGIVAKGYINNGIFIAQEILAKHDENYMPKKYKLSTNNKKS</sequence>
<comment type="similarity">
    <text evidence="10">Belongs to the CcmE/CycJ family.</text>
</comment>
<evidence type="ECO:0000256" key="5">
    <source>
        <dbReference type="ARBA" id="ARBA00022748"/>
    </source>
</evidence>
<organism evidence="13 14">
    <name type="scientific">Candidatus Neoehrlichia procyonis str. RAC413</name>
    <dbReference type="NCBI Taxonomy" id="1359163"/>
    <lineage>
        <taxon>Bacteria</taxon>
        <taxon>Pseudomonadati</taxon>
        <taxon>Pseudomonadota</taxon>
        <taxon>Alphaproteobacteria</taxon>
        <taxon>Rickettsiales</taxon>
        <taxon>Anaplasmataceae</taxon>
        <taxon>Candidatus Neoehrlichia</taxon>
    </lineage>
</organism>
<keyword evidence="4 10" id="KW-0479">Metal-binding</keyword>
<dbReference type="GO" id="GO:0020037">
    <property type="term" value="F:heme binding"/>
    <property type="evidence" value="ECO:0007669"/>
    <property type="project" value="InterPro"/>
</dbReference>
<feature type="topological domain" description="Cytoplasmic" evidence="10">
    <location>
        <begin position="1"/>
        <end position="7"/>
    </location>
</feature>
<evidence type="ECO:0000256" key="4">
    <source>
        <dbReference type="ARBA" id="ARBA00022723"/>
    </source>
</evidence>
<feature type="topological domain" description="Extracellular" evidence="10">
    <location>
        <begin position="29"/>
        <end position="139"/>
    </location>
</feature>
<evidence type="ECO:0000256" key="2">
    <source>
        <dbReference type="ARBA" id="ARBA00022617"/>
    </source>
</evidence>
<keyword evidence="10" id="KW-1003">Cell membrane</keyword>
<comment type="function">
    <text evidence="10">Heme chaperone required for the biogenesis of c-type cytochromes. Transiently binds heme delivered by CcmC and transfers the heme to apo-cytochromes in a process facilitated by CcmF and CcmH.</text>
</comment>
<dbReference type="PANTHER" id="PTHR34128">
    <property type="entry name" value="CYTOCHROME C-TYPE BIOGENESIS PROTEIN CCME HOMOLOG, MITOCHONDRIAL"/>
    <property type="match status" value="1"/>
</dbReference>
<dbReference type="EMBL" id="LANX01000001">
    <property type="protein sequence ID" value="KJV68696.1"/>
    <property type="molecule type" value="Genomic_DNA"/>
</dbReference>
<dbReference type="HAMAP" id="MF_01959">
    <property type="entry name" value="CcmE"/>
    <property type="match status" value="1"/>
</dbReference>
<keyword evidence="5 10" id="KW-0201">Cytochrome c-type biogenesis</keyword>
<dbReference type="GO" id="GO:0017004">
    <property type="term" value="P:cytochrome complex assembly"/>
    <property type="evidence" value="ECO:0007669"/>
    <property type="project" value="UniProtKB-KW"/>
</dbReference>
<keyword evidence="14" id="KW-1185">Reference proteome</keyword>
<dbReference type="PATRIC" id="fig|1359163.3.peg.55"/>
<evidence type="ECO:0000256" key="7">
    <source>
        <dbReference type="ARBA" id="ARBA00022989"/>
    </source>
</evidence>
<feature type="binding site" description="axial binding residue" evidence="10 11">
    <location>
        <position position="125"/>
    </location>
    <ligand>
        <name>heme</name>
        <dbReference type="ChEBI" id="CHEBI:30413"/>
    </ligand>
    <ligandPart>
        <name>Fe</name>
        <dbReference type="ChEBI" id="CHEBI:18248"/>
    </ligandPart>
</feature>
<keyword evidence="7 10" id="KW-1133">Transmembrane helix</keyword>
<dbReference type="Pfam" id="PF03100">
    <property type="entry name" value="CcmE"/>
    <property type="match status" value="1"/>
</dbReference>
<keyword evidence="8 10" id="KW-0408">Iron</keyword>
<dbReference type="STRING" id="1359163.NLO413_0057"/>
<gene>
    <name evidence="10" type="primary">ccmE</name>
    <name evidence="10" type="synonym">cycJ</name>
    <name evidence="13" type="ORF">NLO413_0057</name>
</gene>
<evidence type="ECO:0000256" key="3">
    <source>
        <dbReference type="ARBA" id="ARBA00022692"/>
    </source>
</evidence>
<dbReference type="InterPro" id="IPR012340">
    <property type="entry name" value="NA-bd_OB-fold"/>
</dbReference>
<dbReference type="NCBIfam" id="NF009727">
    <property type="entry name" value="PRK13254.1-1"/>
    <property type="match status" value="1"/>
</dbReference>
<evidence type="ECO:0000256" key="11">
    <source>
        <dbReference type="PIRSR" id="PIRSR604329-50"/>
    </source>
</evidence>
<keyword evidence="2 10" id="KW-0349">Heme</keyword>
<dbReference type="Gene3D" id="2.40.50.140">
    <property type="entry name" value="Nucleic acid-binding proteins"/>
    <property type="match status" value="1"/>
</dbReference>
<evidence type="ECO:0000256" key="1">
    <source>
        <dbReference type="ARBA" id="ARBA00004370"/>
    </source>
</evidence>
<dbReference type="AlphaFoldDB" id="A0A0F3NLQ0"/>
<dbReference type="SUPFAM" id="SSF82093">
    <property type="entry name" value="Heme chaperone CcmE"/>
    <property type="match status" value="1"/>
</dbReference>